<accession>A0A518I3A9</accession>
<sequence length="115" mass="12923">MARLPDPQLARQWRERLDRYEHSGLTVAKFCEVEGYSAASFYQWRRKLRDEKSPGDPAFIPVQFDASELSCAARRGFEVDLPGGATVKVPPDATTVERRELIADIVQATAVEVTL</sequence>
<dbReference type="AlphaFoldDB" id="A0A518I3A9"/>
<dbReference type="NCBIfam" id="NF047593">
    <property type="entry name" value="IS66_ISAeme5_TnpA"/>
    <property type="match status" value="1"/>
</dbReference>
<dbReference type="EMBL" id="CP037423">
    <property type="protein sequence ID" value="QDV47507.1"/>
    <property type="molecule type" value="Genomic_DNA"/>
</dbReference>
<reference evidence="1 2" key="1">
    <citation type="submission" date="2019-03" db="EMBL/GenBank/DDBJ databases">
        <title>Deep-cultivation of Planctomycetes and their phenomic and genomic characterization uncovers novel biology.</title>
        <authorList>
            <person name="Wiegand S."/>
            <person name="Jogler M."/>
            <person name="Boedeker C."/>
            <person name="Pinto D."/>
            <person name="Vollmers J."/>
            <person name="Rivas-Marin E."/>
            <person name="Kohn T."/>
            <person name="Peeters S.H."/>
            <person name="Heuer A."/>
            <person name="Rast P."/>
            <person name="Oberbeckmann S."/>
            <person name="Bunk B."/>
            <person name="Jeske O."/>
            <person name="Meyerdierks A."/>
            <person name="Storesund J.E."/>
            <person name="Kallscheuer N."/>
            <person name="Luecker S."/>
            <person name="Lage O.M."/>
            <person name="Pohl T."/>
            <person name="Merkel B.J."/>
            <person name="Hornburger P."/>
            <person name="Mueller R.-W."/>
            <person name="Bruemmer F."/>
            <person name="Labrenz M."/>
            <person name="Spormann A.M."/>
            <person name="Op den Camp H."/>
            <person name="Overmann J."/>
            <person name="Amann R."/>
            <person name="Jetten M.S.M."/>
            <person name="Mascher T."/>
            <person name="Medema M.H."/>
            <person name="Devos D.P."/>
            <person name="Kaster A.-K."/>
            <person name="Ovreas L."/>
            <person name="Rohde M."/>
            <person name="Galperin M.Y."/>
            <person name="Jogler C."/>
        </authorList>
    </citation>
    <scope>NUCLEOTIDE SEQUENCE [LARGE SCALE GENOMIC DNA]</scope>
    <source>
        <strain evidence="1 2">Enr13</strain>
    </source>
</reference>
<proteinExistence type="predicted"/>
<gene>
    <name evidence="1" type="ORF">Enr13x_74170</name>
</gene>
<evidence type="ECO:0000313" key="2">
    <source>
        <dbReference type="Proteomes" id="UP000319004"/>
    </source>
</evidence>
<evidence type="ECO:0008006" key="3">
    <source>
        <dbReference type="Google" id="ProtNLM"/>
    </source>
</evidence>
<dbReference type="Proteomes" id="UP000319004">
    <property type="component" value="Chromosome"/>
</dbReference>
<name>A0A518I3A9_9BACT</name>
<evidence type="ECO:0000313" key="1">
    <source>
        <dbReference type="EMBL" id="QDV47507.1"/>
    </source>
</evidence>
<organism evidence="1 2">
    <name type="scientific">Stieleria neptunia</name>
    <dbReference type="NCBI Taxonomy" id="2527979"/>
    <lineage>
        <taxon>Bacteria</taxon>
        <taxon>Pseudomonadati</taxon>
        <taxon>Planctomycetota</taxon>
        <taxon>Planctomycetia</taxon>
        <taxon>Pirellulales</taxon>
        <taxon>Pirellulaceae</taxon>
        <taxon>Stieleria</taxon>
    </lineage>
</organism>
<keyword evidence="2" id="KW-1185">Reference proteome</keyword>
<dbReference type="KEGG" id="snep:Enr13x_74170"/>
<dbReference type="RefSeq" id="WP_197455598.1">
    <property type="nucleotide sequence ID" value="NZ_CP037423.1"/>
</dbReference>
<protein>
    <recommendedName>
        <fullName evidence="3">Transposase</fullName>
    </recommendedName>
</protein>